<dbReference type="GO" id="GO:0008168">
    <property type="term" value="F:methyltransferase activity"/>
    <property type="evidence" value="ECO:0007669"/>
    <property type="project" value="UniProtKB-KW"/>
</dbReference>
<protein>
    <submittedName>
        <fullName evidence="3">50S ribosomal protein L11 methyltransferase</fullName>
    </submittedName>
</protein>
<dbReference type="EMBL" id="JBHRTR010000025">
    <property type="protein sequence ID" value="MFC3227867.1"/>
    <property type="molecule type" value="Genomic_DNA"/>
</dbReference>
<evidence type="ECO:0000256" key="1">
    <source>
        <dbReference type="ARBA" id="ARBA00022603"/>
    </source>
</evidence>
<dbReference type="GO" id="GO:0032259">
    <property type="term" value="P:methylation"/>
    <property type="evidence" value="ECO:0007669"/>
    <property type="project" value="UniProtKB-KW"/>
</dbReference>
<name>A0ABV7L0T5_9PROT</name>
<dbReference type="InterPro" id="IPR029063">
    <property type="entry name" value="SAM-dependent_MTases_sf"/>
</dbReference>
<keyword evidence="2" id="KW-0808">Transferase</keyword>
<dbReference type="Gene3D" id="3.40.50.150">
    <property type="entry name" value="Vaccinia Virus protein VP39"/>
    <property type="match status" value="1"/>
</dbReference>
<keyword evidence="3" id="KW-0687">Ribonucleoprotein</keyword>
<keyword evidence="1 3" id="KW-0489">Methyltransferase</keyword>
<gene>
    <name evidence="3" type="ORF">ACFOGJ_11535</name>
</gene>
<dbReference type="GO" id="GO:0005840">
    <property type="term" value="C:ribosome"/>
    <property type="evidence" value="ECO:0007669"/>
    <property type="project" value="UniProtKB-KW"/>
</dbReference>
<dbReference type="CDD" id="cd02440">
    <property type="entry name" value="AdoMet_MTases"/>
    <property type="match status" value="1"/>
</dbReference>
<keyword evidence="4" id="KW-1185">Reference proteome</keyword>
<proteinExistence type="predicted"/>
<reference evidence="4" key="1">
    <citation type="journal article" date="2019" name="Int. J. Syst. Evol. Microbiol.">
        <title>The Global Catalogue of Microorganisms (GCM) 10K type strain sequencing project: providing services to taxonomists for standard genome sequencing and annotation.</title>
        <authorList>
            <consortium name="The Broad Institute Genomics Platform"/>
            <consortium name="The Broad Institute Genome Sequencing Center for Infectious Disease"/>
            <person name="Wu L."/>
            <person name="Ma J."/>
        </authorList>
    </citation>
    <scope>NUCLEOTIDE SEQUENCE [LARGE SCALE GENOMIC DNA]</scope>
    <source>
        <strain evidence="4">KCTC 42964</strain>
    </source>
</reference>
<evidence type="ECO:0000256" key="2">
    <source>
        <dbReference type="ARBA" id="ARBA00022679"/>
    </source>
</evidence>
<comment type="caution">
    <text evidence="3">The sequence shown here is derived from an EMBL/GenBank/DDBJ whole genome shotgun (WGS) entry which is preliminary data.</text>
</comment>
<dbReference type="SUPFAM" id="SSF53335">
    <property type="entry name" value="S-adenosyl-L-methionine-dependent methyltransferases"/>
    <property type="match status" value="1"/>
</dbReference>
<dbReference type="RefSeq" id="WP_379900410.1">
    <property type="nucleotide sequence ID" value="NZ_JBHRTR010000025.1"/>
</dbReference>
<sequence>MNMADADVPLWQVEAEVPAAFAGAAGELAFADALAVSEFMTPDPARRRLAAVYDRAPDLEAIATLLREIAPEAGAPLLADLPAEDWVGHSNRIRAPFRIGGFLLYGEVHRHDRPTARWPLEIEAAQAFGTGRAPSTALCMLAIALLAGARGRPDSRVLDLGCGSGVLGIAAARAWRARVTAADIDPVAVRIAAENARLNGVGMRMRCSRASSPAMRVLHGPRPYDAIFANILSGPLIAMAPGIAGLCGPQTLVVLAGLLNREARRVAAAYRAQGLVLRRELRADGWSALLLSRAPLRLPLGPARQAVLTAQPEA</sequence>
<dbReference type="PANTHER" id="PTHR43648:SF1">
    <property type="entry name" value="ELECTRON TRANSFER FLAVOPROTEIN BETA SUBUNIT LYSINE METHYLTRANSFERASE"/>
    <property type="match status" value="1"/>
</dbReference>
<organism evidence="3 4">
    <name type="scientific">Marinibaculum pumilum</name>
    <dbReference type="NCBI Taxonomy" id="1766165"/>
    <lineage>
        <taxon>Bacteria</taxon>
        <taxon>Pseudomonadati</taxon>
        <taxon>Pseudomonadota</taxon>
        <taxon>Alphaproteobacteria</taxon>
        <taxon>Rhodospirillales</taxon>
        <taxon>Rhodospirillaceae</taxon>
        <taxon>Marinibaculum</taxon>
    </lineage>
</organism>
<evidence type="ECO:0000313" key="4">
    <source>
        <dbReference type="Proteomes" id="UP001595528"/>
    </source>
</evidence>
<dbReference type="PANTHER" id="PTHR43648">
    <property type="entry name" value="ELECTRON TRANSFER FLAVOPROTEIN BETA SUBUNIT LYSINE METHYLTRANSFERASE"/>
    <property type="match status" value="1"/>
</dbReference>
<accession>A0ABV7L0T5</accession>
<dbReference type="Proteomes" id="UP001595528">
    <property type="component" value="Unassembled WGS sequence"/>
</dbReference>
<keyword evidence="3" id="KW-0689">Ribosomal protein</keyword>
<dbReference type="Pfam" id="PF06325">
    <property type="entry name" value="PrmA"/>
    <property type="match status" value="1"/>
</dbReference>
<dbReference type="InterPro" id="IPR050078">
    <property type="entry name" value="Ribosomal_L11_MeTrfase_PrmA"/>
</dbReference>
<evidence type="ECO:0000313" key="3">
    <source>
        <dbReference type="EMBL" id="MFC3227867.1"/>
    </source>
</evidence>